<name>A0A3R9ZCN1_9CORY</name>
<dbReference type="PROSITE" id="PS51900">
    <property type="entry name" value="CB"/>
    <property type="match status" value="1"/>
</dbReference>
<evidence type="ECO:0000256" key="1">
    <source>
        <dbReference type="ARBA" id="ARBA00008857"/>
    </source>
</evidence>
<comment type="caution">
    <text evidence="8">The sequence shown here is derived from an EMBL/GenBank/DDBJ whole genome shotgun (WGS) entry which is preliminary data.</text>
</comment>
<dbReference type="AlphaFoldDB" id="A0A3R9ZCN1"/>
<dbReference type="InterPro" id="IPR004107">
    <property type="entry name" value="Integrase_SAM-like_N"/>
</dbReference>
<evidence type="ECO:0000256" key="3">
    <source>
        <dbReference type="ARBA" id="ARBA00023125"/>
    </source>
</evidence>
<keyword evidence="4" id="KW-0233">DNA recombination</keyword>
<gene>
    <name evidence="8" type="ORF">EAH68_14155</name>
</gene>
<evidence type="ECO:0000259" key="6">
    <source>
        <dbReference type="PROSITE" id="PS51898"/>
    </source>
</evidence>
<dbReference type="SUPFAM" id="SSF56349">
    <property type="entry name" value="DNA breaking-rejoining enzymes"/>
    <property type="match status" value="1"/>
</dbReference>
<dbReference type="InterPro" id="IPR013762">
    <property type="entry name" value="Integrase-like_cat_sf"/>
</dbReference>
<dbReference type="PANTHER" id="PTHR30349">
    <property type="entry name" value="PHAGE INTEGRASE-RELATED"/>
    <property type="match status" value="1"/>
</dbReference>
<dbReference type="PROSITE" id="PS51898">
    <property type="entry name" value="TYR_RECOMBINASE"/>
    <property type="match status" value="1"/>
</dbReference>
<sequence length="346" mass="38210">MQVSTYLRLLNGRTVRVRGSGSSAAAAKRRLEENCQQRLQGDDTTELTTTSPLNKLLDVWLPRHDVSARSKEIYEKVINLHIGPNLGSVRLNELTTPRIQVFLEGLTPGTARTARAALGSAAGFAVRWGVMSANPVRETKLPKREKKEVLALTDEQMDEYRNRLVAWCGGNAGGPKRGEGLVEIMDVVRGSGARFGEVLGLRWSDVDFKERTISITGTTDERGGRKDKPKTDSSRRVIPVAKIALDALERQFAKPYREQLGEPVFPTRAGTYRTVSNTETRLRQARGDLKIVPHDFRKTVSTRIEEKYGVMAASRYLGHSSTIVTEQAYLAAPAVIPDYTAAFGGS</sequence>
<organism evidence="8 9">
    <name type="scientific">Corynebacterium hylobatis</name>
    <dbReference type="NCBI Taxonomy" id="1859290"/>
    <lineage>
        <taxon>Bacteria</taxon>
        <taxon>Bacillati</taxon>
        <taxon>Actinomycetota</taxon>
        <taxon>Actinomycetes</taxon>
        <taxon>Mycobacteriales</taxon>
        <taxon>Corynebacteriaceae</taxon>
        <taxon>Corynebacterium</taxon>
    </lineage>
</organism>
<dbReference type="Gene3D" id="1.10.443.10">
    <property type="entry name" value="Intergrase catalytic core"/>
    <property type="match status" value="1"/>
</dbReference>
<dbReference type="InterPro" id="IPR010998">
    <property type="entry name" value="Integrase_recombinase_N"/>
</dbReference>
<feature type="domain" description="Core-binding (CB)" evidence="7">
    <location>
        <begin position="47"/>
        <end position="126"/>
    </location>
</feature>
<evidence type="ECO:0000313" key="9">
    <source>
        <dbReference type="Proteomes" id="UP000274907"/>
    </source>
</evidence>
<dbReference type="InterPro" id="IPR002104">
    <property type="entry name" value="Integrase_catalytic"/>
</dbReference>
<dbReference type="GO" id="GO:0015074">
    <property type="term" value="P:DNA integration"/>
    <property type="evidence" value="ECO:0007669"/>
    <property type="project" value="UniProtKB-KW"/>
</dbReference>
<dbReference type="Proteomes" id="UP000274907">
    <property type="component" value="Unassembled WGS sequence"/>
</dbReference>
<accession>A0A3R9ZCN1</accession>
<dbReference type="PANTHER" id="PTHR30349:SF41">
    <property type="entry name" value="INTEGRASE_RECOMBINASE PROTEIN MJ0367-RELATED"/>
    <property type="match status" value="1"/>
</dbReference>
<keyword evidence="9" id="KW-1185">Reference proteome</keyword>
<evidence type="ECO:0000256" key="4">
    <source>
        <dbReference type="ARBA" id="ARBA00023172"/>
    </source>
</evidence>
<evidence type="ECO:0000313" key="8">
    <source>
        <dbReference type="EMBL" id="RSZ61242.1"/>
    </source>
</evidence>
<keyword evidence="3 5" id="KW-0238">DNA-binding</keyword>
<evidence type="ECO:0000256" key="5">
    <source>
        <dbReference type="PROSITE-ProRule" id="PRU01248"/>
    </source>
</evidence>
<dbReference type="RefSeq" id="WP_126121987.1">
    <property type="nucleotide sequence ID" value="NZ_RXHJ01000027.1"/>
</dbReference>
<evidence type="ECO:0000259" key="7">
    <source>
        <dbReference type="PROSITE" id="PS51900"/>
    </source>
</evidence>
<dbReference type="GO" id="GO:0006310">
    <property type="term" value="P:DNA recombination"/>
    <property type="evidence" value="ECO:0007669"/>
    <property type="project" value="UniProtKB-KW"/>
</dbReference>
<dbReference type="EMBL" id="RXHJ01000027">
    <property type="protein sequence ID" value="RSZ61242.1"/>
    <property type="molecule type" value="Genomic_DNA"/>
</dbReference>
<dbReference type="InterPro" id="IPR044068">
    <property type="entry name" value="CB"/>
</dbReference>
<dbReference type="InterPro" id="IPR050090">
    <property type="entry name" value="Tyrosine_recombinase_XerCD"/>
</dbReference>
<dbReference type="GO" id="GO:0003677">
    <property type="term" value="F:DNA binding"/>
    <property type="evidence" value="ECO:0007669"/>
    <property type="project" value="UniProtKB-UniRule"/>
</dbReference>
<evidence type="ECO:0000256" key="2">
    <source>
        <dbReference type="ARBA" id="ARBA00022908"/>
    </source>
</evidence>
<protein>
    <submittedName>
        <fullName evidence="8">Site-specific integrase</fullName>
    </submittedName>
</protein>
<dbReference type="CDD" id="cd01189">
    <property type="entry name" value="INT_ICEBs1_C_like"/>
    <property type="match status" value="1"/>
</dbReference>
<dbReference type="Pfam" id="PF00589">
    <property type="entry name" value="Phage_integrase"/>
    <property type="match status" value="1"/>
</dbReference>
<reference evidence="8 9" key="1">
    <citation type="submission" date="2018-12" db="EMBL/GenBank/DDBJ databases">
        <title>YIM 101343 draft genome.</title>
        <authorList>
            <person name="Chen X."/>
        </authorList>
    </citation>
    <scope>NUCLEOTIDE SEQUENCE [LARGE SCALE GENOMIC DNA]</scope>
    <source>
        <strain evidence="8 9">YIM 101343</strain>
    </source>
</reference>
<dbReference type="Pfam" id="PF14659">
    <property type="entry name" value="Phage_int_SAM_3"/>
    <property type="match status" value="1"/>
</dbReference>
<proteinExistence type="inferred from homology"/>
<feature type="domain" description="Tyr recombinase" evidence="6">
    <location>
        <begin position="147"/>
        <end position="343"/>
    </location>
</feature>
<dbReference type="InterPro" id="IPR011010">
    <property type="entry name" value="DNA_brk_join_enz"/>
</dbReference>
<dbReference type="OrthoDB" id="4326943at2"/>
<dbReference type="Gene3D" id="1.10.150.130">
    <property type="match status" value="1"/>
</dbReference>
<keyword evidence="2" id="KW-0229">DNA integration</keyword>
<comment type="similarity">
    <text evidence="1">Belongs to the 'phage' integrase family.</text>
</comment>